<comment type="caution">
    <text evidence="4">The sequence shown here is derived from an EMBL/GenBank/DDBJ whole genome shotgun (WGS) entry which is preliminary data.</text>
</comment>
<accession>A0ABR1IH24</accession>
<evidence type="ECO:0000313" key="5">
    <source>
        <dbReference type="Proteomes" id="UP001498421"/>
    </source>
</evidence>
<dbReference type="Gene3D" id="3.40.50.300">
    <property type="entry name" value="P-loop containing nucleotide triphosphate hydrolases"/>
    <property type="match status" value="1"/>
</dbReference>
<evidence type="ECO:0000313" key="4">
    <source>
        <dbReference type="EMBL" id="KAK7432894.1"/>
    </source>
</evidence>
<evidence type="ECO:0008006" key="6">
    <source>
        <dbReference type="Google" id="ProtNLM"/>
    </source>
</evidence>
<organism evidence="4 5">
    <name type="scientific">Neonectria magnoliae</name>
    <dbReference type="NCBI Taxonomy" id="2732573"/>
    <lineage>
        <taxon>Eukaryota</taxon>
        <taxon>Fungi</taxon>
        <taxon>Dikarya</taxon>
        <taxon>Ascomycota</taxon>
        <taxon>Pezizomycotina</taxon>
        <taxon>Sordariomycetes</taxon>
        <taxon>Hypocreomycetidae</taxon>
        <taxon>Hypocreales</taxon>
        <taxon>Nectriaceae</taxon>
        <taxon>Neonectria</taxon>
    </lineage>
</organism>
<evidence type="ECO:0000259" key="3">
    <source>
        <dbReference type="Pfam" id="PF24883"/>
    </source>
</evidence>
<dbReference type="PANTHER" id="PTHR10039">
    <property type="entry name" value="AMELOGENIN"/>
    <property type="match status" value="1"/>
</dbReference>
<dbReference type="InterPro" id="IPR027417">
    <property type="entry name" value="P-loop_NTPase"/>
</dbReference>
<keyword evidence="1" id="KW-0677">Repeat</keyword>
<keyword evidence="5" id="KW-1185">Reference proteome</keyword>
<dbReference type="InterPro" id="IPR056125">
    <property type="entry name" value="DUF7708"/>
</dbReference>
<dbReference type="InterPro" id="IPR056884">
    <property type="entry name" value="NPHP3-like_N"/>
</dbReference>
<dbReference type="PANTHER" id="PTHR10039:SF14">
    <property type="entry name" value="NACHT DOMAIN-CONTAINING PROTEIN"/>
    <property type="match status" value="1"/>
</dbReference>
<protein>
    <recommendedName>
        <fullName evidence="6">NACHT domain-containing protein</fullName>
    </recommendedName>
</protein>
<dbReference type="Pfam" id="PF24809">
    <property type="entry name" value="DUF7708"/>
    <property type="match status" value="1"/>
</dbReference>
<name>A0ABR1IH24_9HYPO</name>
<proteinExistence type="predicted"/>
<gene>
    <name evidence="4" type="ORF">QQZ08_000365</name>
</gene>
<dbReference type="SUPFAM" id="SSF52540">
    <property type="entry name" value="P-loop containing nucleoside triphosphate hydrolases"/>
    <property type="match status" value="1"/>
</dbReference>
<dbReference type="Proteomes" id="UP001498421">
    <property type="component" value="Unassembled WGS sequence"/>
</dbReference>
<feature type="domain" description="DUF7708" evidence="2">
    <location>
        <begin position="58"/>
        <end position="194"/>
    </location>
</feature>
<evidence type="ECO:0000256" key="1">
    <source>
        <dbReference type="ARBA" id="ARBA00022737"/>
    </source>
</evidence>
<sequence length="486" mass="55400">MGLVLIERACERFQQQLSVEENRKIQGVANVDDVRHAIRGIEQHLAARQSLRNLGRLTPFLDAIDRLSKPIDVLCNGTPFLPYAWAPLKLILQTAQHHMHALDKLLSAYGSIGVALPRLARYGEAFPDYHEFQQLLAYLYCDIIEFHRRAYRLIQKPGWKTFFSSGWGRFEHQFDALLQSIAQNSELIDKEAASFDIIQAQEWRQKSLEDAINREKRWESEQREVVLRWLEVGDSKSNQEVKLEWLRNHCCEGTSQWLTKSQEVRSWLQFGRSHPVLWLNGKPGSGKSVLCSQLIYFLRSDTTRNCFFFFCDFHTPSYGVTAQILRSLCAQMIDLAPDLASFMYDECVVAGRTPSISCLKSIAQKLLTAFKDIRVVIDEAGYAQHRELIKTLASLAETQDYCKVLFSSQDIPSIRSSLKSKPELFIRAKSASVAKDLDIIVAASLEDLNDRHSGGIPNTVLTDVRKSILEKAEGLISIVPKQEHMN</sequence>
<reference evidence="4 5" key="1">
    <citation type="journal article" date="2025" name="Microbiol. Resour. Announc.">
        <title>Draft genome sequences for Neonectria magnoliae and Neonectria punicea, canker pathogens of Liriodendron tulipifera and Acer saccharum in West Virginia.</title>
        <authorList>
            <person name="Petronek H.M."/>
            <person name="Kasson M.T."/>
            <person name="Metheny A.M."/>
            <person name="Stauder C.M."/>
            <person name="Lovett B."/>
            <person name="Lynch S.C."/>
            <person name="Garnas J.R."/>
            <person name="Kasson L.R."/>
            <person name="Stajich J.E."/>
        </authorList>
    </citation>
    <scope>NUCLEOTIDE SEQUENCE [LARGE SCALE GENOMIC DNA]</scope>
    <source>
        <strain evidence="4 5">NRRL 64651</strain>
    </source>
</reference>
<feature type="domain" description="Nephrocystin 3-like N-terminal" evidence="3">
    <location>
        <begin position="253"/>
        <end position="408"/>
    </location>
</feature>
<evidence type="ECO:0000259" key="2">
    <source>
        <dbReference type="Pfam" id="PF24809"/>
    </source>
</evidence>
<dbReference type="EMBL" id="JAZAVK010000002">
    <property type="protein sequence ID" value="KAK7432894.1"/>
    <property type="molecule type" value="Genomic_DNA"/>
</dbReference>
<dbReference type="Pfam" id="PF24883">
    <property type="entry name" value="NPHP3_N"/>
    <property type="match status" value="1"/>
</dbReference>